<evidence type="ECO:0000256" key="1">
    <source>
        <dbReference type="SAM" id="Phobius"/>
    </source>
</evidence>
<reference evidence="2 3" key="1">
    <citation type="journal article" date="2015" name="Nature">
        <title>rRNA introns, odd ribosomes, and small enigmatic genomes across a large radiation of phyla.</title>
        <authorList>
            <person name="Brown C.T."/>
            <person name="Hug L.A."/>
            <person name="Thomas B.C."/>
            <person name="Sharon I."/>
            <person name="Castelle C.J."/>
            <person name="Singh A."/>
            <person name="Wilkins M.J."/>
            <person name="Williams K.H."/>
            <person name="Banfield J.F."/>
        </authorList>
    </citation>
    <scope>NUCLEOTIDE SEQUENCE [LARGE SCALE GENOMIC DNA]</scope>
</reference>
<evidence type="ECO:0000313" key="2">
    <source>
        <dbReference type="EMBL" id="KKQ10771.1"/>
    </source>
</evidence>
<gene>
    <name evidence="2" type="ORF">US24_C0057G0004</name>
</gene>
<sequence length="145" mass="16555">MRRVGRGILYLGYIWTVFSLFWFGLFNVFNIIAIIEKGRKKTYNQGSNCTKKGNKTVNIVLDSPSYEEVAKSFNDIEAQNLSWEELMLKYKSSDRGLLRDMIPILLAKKAKTKSQLNETLEVSKSNPGAERMVNAKLHLGAYEDV</sequence>
<keyword evidence="1" id="KW-1133">Transmembrane helix</keyword>
<proteinExistence type="predicted"/>
<evidence type="ECO:0000313" key="3">
    <source>
        <dbReference type="Proteomes" id="UP000034075"/>
    </source>
</evidence>
<feature type="transmembrane region" description="Helical" evidence="1">
    <location>
        <begin position="12"/>
        <end position="35"/>
    </location>
</feature>
<name>A0A0G0I3U5_9BACT</name>
<comment type="caution">
    <text evidence="2">The sequence shown here is derived from an EMBL/GenBank/DDBJ whole genome shotgun (WGS) entry which is preliminary data.</text>
</comment>
<accession>A0A0G0I3U5</accession>
<protein>
    <submittedName>
        <fullName evidence="2">Uncharacterized protein</fullName>
    </submittedName>
</protein>
<organism evidence="2 3">
    <name type="scientific">candidate division WS6 bacterium GW2011_GWC2_36_7</name>
    <dbReference type="NCBI Taxonomy" id="1619091"/>
    <lineage>
        <taxon>Bacteria</taxon>
        <taxon>Candidatus Dojkabacteria</taxon>
    </lineage>
</organism>
<keyword evidence="1" id="KW-0812">Transmembrane</keyword>
<keyword evidence="1" id="KW-0472">Membrane</keyword>
<dbReference type="AlphaFoldDB" id="A0A0G0I3U5"/>
<dbReference type="Proteomes" id="UP000034075">
    <property type="component" value="Unassembled WGS sequence"/>
</dbReference>
<dbReference type="EMBL" id="LBSF01000057">
    <property type="protein sequence ID" value="KKQ10771.1"/>
    <property type="molecule type" value="Genomic_DNA"/>
</dbReference>